<evidence type="ECO:0000313" key="2">
    <source>
        <dbReference type="EMBL" id="SUV52463.1"/>
    </source>
</evidence>
<dbReference type="EMBL" id="UFTJ01000003">
    <property type="protein sequence ID" value="SUV52463.1"/>
    <property type="molecule type" value="Genomic_DNA"/>
</dbReference>
<proteinExistence type="predicted"/>
<evidence type="ECO:0000313" key="3">
    <source>
        <dbReference type="Proteomes" id="UP000255515"/>
    </source>
</evidence>
<keyword evidence="1" id="KW-0521">NADP</keyword>
<organism evidence="2 3">
    <name type="scientific">Bergeyella zoohelcum</name>
    <dbReference type="NCBI Taxonomy" id="1015"/>
    <lineage>
        <taxon>Bacteria</taxon>
        <taxon>Pseudomonadati</taxon>
        <taxon>Bacteroidota</taxon>
        <taxon>Flavobacteriia</taxon>
        <taxon>Flavobacteriales</taxon>
        <taxon>Weeksellaceae</taxon>
        <taxon>Bergeyella</taxon>
    </lineage>
</organism>
<sequence length="345" mass="39962">MNTALLQSALQVGQTIFDFFHHEEKLTYELKQQFKEKLRETEIKNAWFTQENLRFALLQWAEMLTEKELTAWLKAYTWKEKAPKNIGLILAGNLPMVGFHDILSVLFSGHHAMIKLSSKDTVLIPFILQLWQSFHREPLPFTIVEKLENIDALIATGSNNTAQYLSQYFKDIPHIIRKNRTSVAVLSGEETDAEIQNLAKDIFTYFGMGCRNVTRLFLPKEMDLARLFENFIQYGEIINHHAYANNYDYNKAIFLLNQDEFWDNNFVMMREEQSLFSPLSVLNFSRYENISEVEDFLSTHEGEIQCVVSSVVLERKTETLGNAQCPSLSVYADNVDTMAFLVNIV</sequence>
<protein>
    <submittedName>
        <fullName evidence="2">Acyl-CoA reductase (LuxC)</fullName>
    </submittedName>
</protein>
<dbReference type="InterPro" id="IPR008670">
    <property type="entry name" value="CoA_reduct_LuxC"/>
</dbReference>
<evidence type="ECO:0000256" key="1">
    <source>
        <dbReference type="ARBA" id="ARBA00022857"/>
    </source>
</evidence>
<dbReference type="Pfam" id="PF05893">
    <property type="entry name" value="LuxC"/>
    <property type="match status" value="1"/>
</dbReference>
<dbReference type="AlphaFoldDB" id="A0A380ZT07"/>
<dbReference type="GO" id="GO:0003995">
    <property type="term" value="F:acyl-CoA dehydrogenase activity"/>
    <property type="evidence" value="ECO:0007669"/>
    <property type="project" value="InterPro"/>
</dbReference>
<gene>
    <name evidence="2" type="ORF">NCTC11661_01602</name>
</gene>
<dbReference type="RefSeq" id="WP_002665079.1">
    <property type="nucleotide sequence ID" value="NZ_UFTJ01000003.1"/>
</dbReference>
<name>A0A380ZT07_9FLAO</name>
<accession>A0A380ZT07</accession>
<reference evidence="2 3" key="1">
    <citation type="submission" date="2018-06" db="EMBL/GenBank/DDBJ databases">
        <authorList>
            <consortium name="Pathogen Informatics"/>
            <person name="Doyle S."/>
        </authorList>
    </citation>
    <scope>NUCLEOTIDE SEQUENCE [LARGE SCALE GENOMIC DNA]</scope>
    <source>
        <strain evidence="2 3">NCTC11661</strain>
    </source>
</reference>
<dbReference type="SUPFAM" id="SSF53720">
    <property type="entry name" value="ALDH-like"/>
    <property type="match status" value="1"/>
</dbReference>
<dbReference type="InterPro" id="IPR016161">
    <property type="entry name" value="Ald_DH/histidinol_DH"/>
</dbReference>
<dbReference type="Proteomes" id="UP000255515">
    <property type="component" value="Unassembled WGS sequence"/>
</dbReference>
<dbReference type="GO" id="GO:0008218">
    <property type="term" value="P:bioluminescence"/>
    <property type="evidence" value="ECO:0007669"/>
    <property type="project" value="InterPro"/>
</dbReference>